<feature type="binding site" evidence="20">
    <location>
        <position position="972"/>
    </location>
    <ligand>
        <name>substrate</name>
    </ligand>
</feature>
<dbReference type="SUPFAM" id="SSF55447">
    <property type="entry name" value="CO dehydrogenase flavoprotein C-terminal domain-like"/>
    <property type="match status" value="1"/>
</dbReference>
<feature type="binding site" evidence="21">
    <location>
        <position position="1004"/>
    </location>
    <ligand>
        <name>Mo-molybdopterin</name>
        <dbReference type="ChEBI" id="CHEBI:71302"/>
    </ligand>
    <ligandPart>
        <name>Mo</name>
        <dbReference type="ChEBI" id="CHEBI:28685"/>
    </ligandPart>
</feature>
<evidence type="ECO:0000313" key="24">
    <source>
        <dbReference type="EMBL" id="RLN15978.1"/>
    </source>
</evidence>
<dbReference type="Gene3D" id="3.30.465.10">
    <property type="match status" value="1"/>
</dbReference>
<feature type="binding site" evidence="20">
    <location>
        <begin position="384"/>
        <end position="388"/>
    </location>
    <ligand>
        <name>FAD</name>
        <dbReference type="ChEBI" id="CHEBI:57692"/>
    </ligand>
</feature>
<feature type="binding site" evidence="21">
    <location>
        <position position="64"/>
    </location>
    <ligand>
        <name>[2Fe-2S] cluster</name>
        <dbReference type="ChEBI" id="CHEBI:190135"/>
        <label>1</label>
    </ligand>
</feature>
<dbReference type="InterPro" id="IPR008274">
    <property type="entry name" value="AldOxase/xan_DH_MoCoBD1"/>
</dbReference>
<keyword evidence="7" id="KW-0285">Flavoprotein</keyword>
<dbReference type="Gene3D" id="1.10.150.120">
    <property type="entry name" value="[2Fe-2S]-binding domain"/>
    <property type="match status" value="1"/>
</dbReference>
<dbReference type="Gene3D" id="3.10.20.30">
    <property type="match status" value="1"/>
</dbReference>
<dbReference type="EMBL" id="PQIB02000005">
    <property type="protein sequence ID" value="RLN15978.1"/>
    <property type="molecule type" value="Genomic_DNA"/>
</dbReference>
<feature type="binding site" evidence="20">
    <location>
        <position position="441"/>
    </location>
    <ligand>
        <name>FAD</name>
        <dbReference type="ChEBI" id="CHEBI:57692"/>
    </ligand>
</feature>
<dbReference type="PROSITE" id="PS51387">
    <property type="entry name" value="FAD_PCMH"/>
    <property type="match status" value="1"/>
</dbReference>
<dbReference type="InterPro" id="IPR036856">
    <property type="entry name" value="Ald_Oxase/Xan_DH_a/b_sf"/>
</dbReference>
<dbReference type="Pfam" id="PF03450">
    <property type="entry name" value="CO_deh_flav_C"/>
    <property type="match status" value="1"/>
</dbReference>
<keyword evidence="12 21" id="KW-0408">Iron</keyword>
<keyword evidence="25" id="KW-1185">Reference proteome</keyword>
<dbReference type="FunFam" id="3.30.43.10:FF:000001">
    <property type="entry name" value="Xanthine dehydrogenase/oxidase"/>
    <property type="match status" value="1"/>
</dbReference>
<comment type="similarity">
    <text evidence="3">Belongs to the xanthine dehydrogenase family.</text>
</comment>
<evidence type="ECO:0000256" key="14">
    <source>
        <dbReference type="ARBA" id="ARBA00023027"/>
    </source>
</evidence>
<evidence type="ECO:0000256" key="20">
    <source>
        <dbReference type="PIRSR" id="PIRSR000127-2"/>
    </source>
</evidence>
<evidence type="ECO:0000256" key="9">
    <source>
        <dbReference type="ARBA" id="ARBA00022723"/>
    </source>
</evidence>
<dbReference type="GO" id="GO:0046110">
    <property type="term" value="P:xanthine metabolic process"/>
    <property type="evidence" value="ECO:0007669"/>
    <property type="project" value="UniProtKB-ARBA"/>
</dbReference>
<keyword evidence="13 21" id="KW-0411">Iron-sulfur</keyword>
<dbReference type="EC" id="1.17.1.4" evidence="5"/>
<dbReference type="GO" id="GO:0005777">
    <property type="term" value="C:peroxisome"/>
    <property type="evidence" value="ECO:0007669"/>
    <property type="project" value="UniProtKB-SubCell"/>
</dbReference>
<protein>
    <recommendedName>
        <fullName evidence="5">xanthine dehydrogenase</fullName>
        <ecNumber evidence="5">1.17.1.4</ecNumber>
    </recommendedName>
</protein>
<dbReference type="FunFam" id="3.30.465.10:FF:000004">
    <property type="entry name" value="Xanthine dehydrogenase/oxidase"/>
    <property type="match status" value="1"/>
</dbReference>
<proteinExistence type="inferred from homology"/>
<feature type="binding site" evidence="20">
    <location>
        <position position="459"/>
    </location>
    <ligand>
        <name>FAD</name>
        <dbReference type="ChEBI" id="CHEBI:57692"/>
    </ligand>
</feature>
<dbReference type="FunFam" id="3.90.1170.50:FF:000001">
    <property type="entry name" value="Aldehyde oxidase 1"/>
    <property type="match status" value="1"/>
</dbReference>
<dbReference type="InterPro" id="IPR006058">
    <property type="entry name" value="2Fe2S_fd_BS"/>
</dbReference>
<comment type="cofactor">
    <cofactor evidence="21">
        <name>Mo-molybdopterin</name>
        <dbReference type="ChEBI" id="CHEBI:71302"/>
    </cofactor>
    <text evidence="21">Binds 1 Mo-molybdopterin (Mo-MPT) cofactor per subunit.</text>
</comment>
<evidence type="ECO:0000256" key="10">
    <source>
        <dbReference type="ARBA" id="ARBA00022827"/>
    </source>
</evidence>
<evidence type="ECO:0000256" key="11">
    <source>
        <dbReference type="ARBA" id="ARBA00023002"/>
    </source>
</evidence>
<dbReference type="SUPFAM" id="SSF54665">
    <property type="entry name" value="CO dehydrogenase molybdoprotein N-domain-like"/>
    <property type="match status" value="1"/>
</dbReference>
<feature type="binding site" evidence="21">
    <location>
        <position position="167"/>
    </location>
    <ligand>
        <name>[2Fe-2S] cluster</name>
        <dbReference type="ChEBI" id="CHEBI:190135"/>
        <label>2</label>
    </ligand>
</feature>
<comment type="subunit">
    <text evidence="4">Homodimer.</text>
</comment>
<dbReference type="SMART" id="SM01008">
    <property type="entry name" value="Ald_Xan_dh_C"/>
    <property type="match status" value="1"/>
</dbReference>
<comment type="catalytic activity">
    <reaction evidence="18">
        <text>hypoxanthine + NAD(+) + H2O = xanthine + NADH + H(+)</text>
        <dbReference type="Rhea" id="RHEA:24670"/>
        <dbReference type="ChEBI" id="CHEBI:15377"/>
        <dbReference type="ChEBI" id="CHEBI:15378"/>
        <dbReference type="ChEBI" id="CHEBI:17368"/>
        <dbReference type="ChEBI" id="CHEBI:17712"/>
        <dbReference type="ChEBI" id="CHEBI:57540"/>
        <dbReference type="ChEBI" id="CHEBI:57945"/>
        <dbReference type="EC" id="1.17.1.4"/>
    </reaction>
</comment>
<sequence length="1424" mass="156133">MGSLTREPEDMAAAEAEEWSDEAVVYVNGVRRVLPDGLAHLTLLQYLRDIGLRGTKLGCGEGGCGACTVMVSCYDRTTKKSLHFAINACLAPLYSVEGMHIITVEGIGDRQRGLHPVQECLAKAHGSQCGFCTPGFVMSMYALLRSSKEPPTEEQIEDCLAGNLCRCTGYRPIIDAFRVFAKTDNLVYTNSSSQNTDGQAICPSTGKPCSCKNEADANVNESSLSSSVERYSPCSYNEIDGNAYDDKELIFPPELQLRKVVPLKLKGFNEIRWFRPLKLNQVLHLKSCYPDAKLIIGNSEVGVETKFKNAQYKVMISVTHVPELNTLKVKEDGIHIGSAVRLAQLQNFLKKVIAERDLPETSSCQAIVRQLKWFAGTQIRNVASVGGNICTASPISDLNPLWMAIGAKFQIIDVNSNVRTTLAKDFFLGYRKVDIKPDEILLSVILPWTRPFEYVKEFKQAHRREDDIALVNAGMRVYLREAEGKWIISDVSIVYGGVAAVPLSASKTENFLTGKNWNSELLDDAFNLLKEDIPLSENAPGGMVEFRRSLTLSFFFKFFLSVTHDMNMKGLLEDGLHADHVSAIQPYSRPVAVGTQGYEIVKQGTSVGQPMVHMSATLQEILASGVWVFWLSTKAKKLLVGKLRLGNQALLAQSTDIAGQEIRSFKGLATPLKVTGEAEYTDDTPTPPNTLHAALVLSKKAHARILSIDDSIAKSSPGFVGLFLLKDIPGTNHTGPIIHDEEVFASDVVTCVGQIIGIVVADTHDNAKNAANKVHIEYSELPAILSIEDAVKNGSFHPNTKRCLGKGDVEQCFMSGACDRIISGEVQVGGQEHFYMEPQCTLVWPVDSGNEMHMVSSTQAPQKHQKYVANVLGLPLSKVVCKTKRIGGGFGGKETRSAIFAAAVSVPSYCLRRPVKLVLDRDVDMISSGQRHSFLGRYKVGFTNDGKILALDLEIYNNGGNSLDLSLAVLERAMFHAENVYDISNIRVSGQVCFTNFPSNTAFRGFGGPQGMLIAENWIHHIASELQRSPEDIKELNFHNDGTMLHYGQLLQNCRIRSVWDELKASCNFMEARKAVRSFNSNNRWRKRGITMVPTKFGISFTAKFMNQAGALVQVYTDGTVLVTHGGVEMGQGLHTKVAQVAASSFNIPLSSVFISETSTDKVPNASPTAASASSDLYGAAVLDACQQIKARMEPMASRGTHNSFAELAQTCYMERVDLSAHGFYATPDIGFDWADGKGTPFLYFTYGAAFAEVEIDTLTGDFHTRKADIVMDLGFSINPAIDIGQIEGAFIQGLGWVAMEELKWGDNNHKWIRPGHLFTCGPGAYKIPSVNDIPLNFKVSLLKGAPNPKVIHSSKAVGEPPFFLGSAVLFAIKDAIFAARADEGHSEWFPLDNPATPERIRMACVDSITKKFADADYRPKLSV</sequence>
<dbReference type="SUPFAM" id="SSF47741">
    <property type="entry name" value="CO dehydrogenase ISP C-domain like"/>
    <property type="match status" value="1"/>
</dbReference>
<dbReference type="Pfam" id="PF00111">
    <property type="entry name" value="Fer2"/>
    <property type="match status" value="1"/>
</dbReference>
<keyword evidence="9 21" id="KW-0479">Metal-binding</keyword>
<dbReference type="FunFam" id="1.10.150.120:FF:000012">
    <property type="entry name" value="Xanthine dehydrogenase 2"/>
    <property type="match status" value="1"/>
</dbReference>
<feature type="active site" description="Proton acceptor" evidence="19">
    <location>
        <position position="1360"/>
    </location>
</feature>
<comment type="cofactor">
    <cofactor evidence="16">
        <name>[2Fe-2S] cluster</name>
        <dbReference type="ChEBI" id="CHEBI:190135"/>
    </cofactor>
</comment>
<dbReference type="InterPro" id="IPR016166">
    <property type="entry name" value="FAD-bd_PCMH"/>
</dbReference>
<dbReference type="Gene3D" id="3.90.1170.50">
    <property type="entry name" value="Aldehyde oxidase/xanthine dehydrogenase, a/b hammerhead"/>
    <property type="match status" value="1"/>
</dbReference>
<evidence type="ECO:0000256" key="2">
    <source>
        <dbReference type="ARBA" id="ARBA00004275"/>
    </source>
</evidence>
<comment type="subcellular location">
    <subcellularLocation>
        <location evidence="2">Peroxisome</location>
    </subcellularLocation>
</comment>
<evidence type="ECO:0000256" key="8">
    <source>
        <dbReference type="ARBA" id="ARBA00022714"/>
    </source>
</evidence>
<feature type="domain" description="2Fe-2S ferredoxin-type" evidence="22">
    <location>
        <begin position="21"/>
        <end position="107"/>
    </location>
</feature>
<dbReference type="GO" id="GO:0004854">
    <property type="term" value="F:xanthine dehydrogenase activity"/>
    <property type="evidence" value="ECO:0007669"/>
    <property type="project" value="UniProtKB-EC"/>
</dbReference>
<comment type="catalytic activity">
    <reaction evidence="17">
        <text>xanthine + NAD(+) + H2O = urate + NADH + H(+)</text>
        <dbReference type="Rhea" id="RHEA:16669"/>
        <dbReference type="ChEBI" id="CHEBI:15377"/>
        <dbReference type="ChEBI" id="CHEBI:15378"/>
        <dbReference type="ChEBI" id="CHEBI:17712"/>
        <dbReference type="ChEBI" id="CHEBI:17775"/>
        <dbReference type="ChEBI" id="CHEBI:57540"/>
        <dbReference type="ChEBI" id="CHEBI:57945"/>
        <dbReference type="EC" id="1.17.1.4"/>
    </reaction>
</comment>
<feature type="binding site" evidence="20">
    <location>
        <begin position="294"/>
        <end position="301"/>
    </location>
    <ligand>
        <name>FAD</name>
        <dbReference type="ChEBI" id="CHEBI:57692"/>
    </ligand>
</feature>
<dbReference type="InterPro" id="IPR000674">
    <property type="entry name" value="Ald_Oxase/Xan_DH_a/b"/>
</dbReference>
<dbReference type="Gene3D" id="3.30.365.10">
    <property type="entry name" value="Aldehyde oxidase/xanthine dehydrogenase, molybdopterin binding domain"/>
    <property type="match status" value="4"/>
</dbReference>
<evidence type="ECO:0000259" key="23">
    <source>
        <dbReference type="PROSITE" id="PS51387"/>
    </source>
</evidence>
<dbReference type="InterPro" id="IPR036683">
    <property type="entry name" value="CO_DH_flav_C_dom_sf"/>
</dbReference>
<dbReference type="InterPro" id="IPR002346">
    <property type="entry name" value="Mopterin_DH_FAD-bd"/>
</dbReference>
<dbReference type="GO" id="GO:0005506">
    <property type="term" value="F:iron ion binding"/>
    <property type="evidence" value="ECO:0007669"/>
    <property type="project" value="InterPro"/>
</dbReference>
<dbReference type="FunFam" id="3.10.20.30:FF:000015">
    <property type="entry name" value="Aldehyde oxidase 1"/>
    <property type="match status" value="1"/>
</dbReference>
<dbReference type="Pfam" id="PF01799">
    <property type="entry name" value="Fer2_2"/>
    <property type="match status" value="1"/>
</dbReference>
<comment type="caution">
    <text evidence="24">The sequence shown here is derived from an EMBL/GenBank/DDBJ whole genome shotgun (WGS) entry which is preliminary data.</text>
</comment>
<organism evidence="24 25">
    <name type="scientific">Panicum miliaceum</name>
    <name type="common">Proso millet</name>
    <name type="synonym">Broomcorn millet</name>
    <dbReference type="NCBI Taxonomy" id="4540"/>
    <lineage>
        <taxon>Eukaryota</taxon>
        <taxon>Viridiplantae</taxon>
        <taxon>Streptophyta</taxon>
        <taxon>Embryophyta</taxon>
        <taxon>Tracheophyta</taxon>
        <taxon>Spermatophyta</taxon>
        <taxon>Magnoliopsida</taxon>
        <taxon>Liliopsida</taxon>
        <taxon>Poales</taxon>
        <taxon>Poaceae</taxon>
        <taxon>PACMAD clade</taxon>
        <taxon>Panicoideae</taxon>
        <taxon>Panicodae</taxon>
        <taxon>Paniceae</taxon>
        <taxon>Panicinae</taxon>
        <taxon>Panicum</taxon>
        <taxon>Panicum sect. Panicum</taxon>
    </lineage>
</organism>
<evidence type="ECO:0000256" key="21">
    <source>
        <dbReference type="PIRSR" id="PIRSR000127-3"/>
    </source>
</evidence>
<gene>
    <name evidence="24" type="ORF">C2845_PM02G22210</name>
</gene>
<comment type="cofactor">
    <cofactor evidence="21">
        <name>[2Fe-2S] cluster</name>
        <dbReference type="ChEBI" id="CHEBI:190135"/>
    </cofactor>
    <text evidence="21">Binds 2 [2Fe-2S] clusters.</text>
</comment>
<evidence type="ECO:0000256" key="13">
    <source>
        <dbReference type="ARBA" id="ARBA00023014"/>
    </source>
</evidence>
<evidence type="ECO:0000256" key="5">
    <source>
        <dbReference type="ARBA" id="ARBA00013123"/>
    </source>
</evidence>
<dbReference type="InterPro" id="IPR016169">
    <property type="entry name" value="FAD-bd_PCMH_sub2"/>
</dbReference>
<dbReference type="FunFam" id="3.30.390.50:FF:000001">
    <property type="entry name" value="Xanthine dehydrogenase oxidase"/>
    <property type="match status" value="1"/>
</dbReference>
<dbReference type="Gene3D" id="3.30.43.10">
    <property type="entry name" value="Uridine Diphospho-n-acetylenolpyruvylglucosamine Reductase, domain 2"/>
    <property type="match status" value="1"/>
</dbReference>
<evidence type="ECO:0000256" key="7">
    <source>
        <dbReference type="ARBA" id="ARBA00022630"/>
    </source>
</evidence>
<dbReference type="InterPro" id="IPR036318">
    <property type="entry name" value="FAD-bd_PCMH-like_sf"/>
</dbReference>
<dbReference type="PIRSF" id="PIRSF000127">
    <property type="entry name" value="Xanthine_DH"/>
    <property type="match status" value="1"/>
</dbReference>
<feature type="binding site" evidence="20">
    <location>
        <position position="894"/>
    </location>
    <ligand>
        <name>substrate</name>
    </ligand>
</feature>
<dbReference type="InterPro" id="IPR016208">
    <property type="entry name" value="Ald_Oxase/xanthine_DH-like"/>
</dbReference>
<dbReference type="SUPFAM" id="SSF54292">
    <property type="entry name" value="2Fe-2S ferredoxin-like"/>
    <property type="match status" value="1"/>
</dbReference>
<dbReference type="InterPro" id="IPR005107">
    <property type="entry name" value="CO_DH_flav_C"/>
</dbReference>
<feature type="binding site" evidence="21">
    <location>
        <position position="165"/>
    </location>
    <ligand>
        <name>[2Fe-2S] cluster</name>
        <dbReference type="ChEBI" id="CHEBI:190135"/>
        <label>2</label>
    </ligand>
</feature>
<feature type="binding site" evidence="21">
    <location>
        <position position="67"/>
    </location>
    <ligand>
        <name>[2Fe-2S] cluster</name>
        <dbReference type="ChEBI" id="CHEBI:190135"/>
        <label>1</label>
    </ligand>
</feature>
<dbReference type="FunFam" id="3.30.365.10:FF:000002">
    <property type="entry name" value="Xanthine dehydrogenase oxidase"/>
    <property type="match status" value="1"/>
</dbReference>
<evidence type="ECO:0000313" key="25">
    <source>
        <dbReference type="Proteomes" id="UP000275267"/>
    </source>
</evidence>
<evidence type="ECO:0000256" key="18">
    <source>
        <dbReference type="ARBA" id="ARBA00049517"/>
    </source>
</evidence>
<dbReference type="InterPro" id="IPR046867">
    <property type="entry name" value="AldOxase/xan_DH_MoCoBD2"/>
</dbReference>
<evidence type="ECO:0000256" key="1">
    <source>
        <dbReference type="ARBA" id="ARBA00001974"/>
    </source>
</evidence>
<reference evidence="25" key="1">
    <citation type="journal article" date="2019" name="Nat. Commun.">
        <title>The genome of broomcorn millet.</title>
        <authorList>
            <person name="Zou C."/>
            <person name="Miki D."/>
            <person name="Li D."/>
            <person name="Tang Q."/>
            <person name="Xiao L."/>
            <person name="Rajput S."/>
            <person name="Deng P."/>
            <person name="Jia W."/>
            <person name="Huang R."/>
            <person name="Zhang M."/>
            <person name="Sun Y."/>
            <person name="Hu J."/>
            <person name="Fu X."/>
            <person name="Schnable P.S."/>
            <person name="Li F."/>
            <person name="Zhang H."/>
            <person name="Feng B."/>
            <person name="Zhu X."/>
            <person name="Liu R."/>
            <person name="Schnable J.C."/>
            <person name="Zhu J.-K."/>
            <person name="Zhang H."/>
        </authorList>
    </citation>
    <scope>NUCLEOTIDE SEQUENCE [LARGE SCALE GENOMIC DNA]</scope>
</reference>
<feature type="binding site" evidence="21">
    <location>
        <position position="890"/>
    </location>
    <ligand>
        <name>Mo-molybdopterin</name>
        <dbReference type="ChEBI" id="CHEBI:71302"/>
    </ligand>
    <ligandPart>
        <name>Mo</name>
        <dbReference type="ChEBI" id="CHEBI:28685"/>
    </ligandPart>
</feature>
<name>A0A3L6S4Y5_PANMI</name>
<feature type="binding site" evidence="21">
    <location>
        <position position="859"/>
    </location>
    <ligand>
        <name>Mo-molybdopterin</name>
        <dbReference type="ChEBI" id="CHEBI:71302"/>
    </ligand>
    <ligandPart>
        <name>Mo</name>
        <dbReference type="ChEBI" id="CHEBI:28685"/>
    </ligandPart>
</feature>
<dbReference type="Proteomes" id="UP000275267">
    <property type="component" value="Unassembled WGS sequence"/>
</dbReference>
<feature type="binding site" evidence="21">
    <location>
        <position position="129"/>
    </location>
    <ligand>
        <name>[2Fe-2S] cluster</name>
        <dbReference type="ChEBI" id="CHEBI:190135"/>
        <label>2</label>
    </ligand>
</feature>
<evidence type="ECO:0000256" key="16">
    <source>
        <dbReference type="ARBA" id="ARBA00034078"/>
    </source>
</evidence>
<evidence type="ECO:0000256" key="4">
    <source>
        <dbReference type="ARBA" id="ARBA00011738"/>
    </source>
</evidence>
<keyword evidence="6 21" id="KW-0500">Molybdenum</keyword>
<evidence type="ECO:0000256" key="3">
    <source>
        <dbReference type="ARBA" id="ARBA00006849"/>
    </source>
</evidence>
<evidence type="ECO:0000256" key="19">
    <source>
        <dbReference type="PIRSR" id="PIRSR000127-1"/>
    </source>
</evidence>
<feature type="binding site" evidence="20">
    <location>
        <position position="374"/>
    </location>
    <ligand>
        <name>FAD</name>
        <dbReference type="ChEBI" id="CHEBI:57692"/>
    </ligand>
</feature>
<dbReference type="InterPro" id="IPR016167">
    <property type="entry name" value="FAD-bd_PCMH_sub1"/>
</dbReference>
<dbReference type="PROSITE" id="PS51085">
    <property type="entry name" value="2FE2S_FER_2"/>
    <property type="match status" value="1"/>
</dbReference>
<evidence type="ECO:0000256" key="12">
    <source>
        <dbReference type="ARBA" id="ARBA00023004"/>
    </source>
</evidence>
<comment type="cofactor">
    <cofactor evidence="1 20">
        <name>FAD</name>
        <dbReference type="ChEBI" id="CHEBI:57692"/>
    </cofactor>
</comment>
<feature type="binding site" evidence="20">
    <location>
        <position position="1102"/>
    </location>
    <ligand>
        <name>substrate</name>
    </ligand>
</feature>
<evidence type="ECO:0000259" key="22">
    <source>
        <dbReference type="PROSITE" id="PS51085"/>
    </source>
</evidence>
<dbReference type="Pfam" id="PF02738">
    <property type="entry name" value="MoCoBD_1"/>
    <property type="match status" value="1"/>
</dbReference>
<dbReference type="Pfam" id="PF01315">
    <property type="entry name" value="Ald_Xan_dh_C"/>
    <property type="match status" value="1"/>
</dbReference>
<keyword evidence="11" id="KW-0560">Oxidoreductase</keyword>
<feature type="binding site" evidence="20">
    <location>
        <position position="397"/>
    </location>
    <ligand>
        <name>FAD</name>
        <dbReference type="ChEBI" id="CHEBI:57692"/>
    </ligand>
</feature>
<dbReference type="InterPro" id="IPR037165">
    <property type="entry name" value="AldOxase/xan_DH_Mopterin-bd_sf"/>
</dbReference>
<feature type="domain" description="FAD-binding PCMH-type" evidence="23">
    <location>
        <begin position="266"/>
        <end position="451"/>
    </location>
</feature>
<dbReference type="InterPro" id="IPR036010">
    <property type="entry name" value="2Fe-2S_ferredoxin-like_sf"/>
</dbReference>
<dbReference type="PROSITE" id="PS00197">
    <property type="entry name" value="2FE2S_FER_1"/>
    <property type="match status" value="1"/>
</dbReference>
<dbReference type="InterPro" id="IPR001041">
    <property type="entry name" value="2Fe-2S_ferredoxin-type"/>
</dbReference>
<dbReference type="InterPro" id="IPR002888">
    <property type="entry name" value="2Fe-2S-bd"/>
</dbReference>
<keyword evidence="15" id="KW-0576">Peroxisome</keyword>
<dbReference type="PANTHER" id="PTHR45444">
    <property type="entry name" value="XANTHINE DEHYDROGENASE"/>
    <property type="match status" value="1"/>
</dbReference>
<dbReference type="SUPFAM" id="SSF56176">
    <property type="entry name" value="FAD-binding/transporter-associated domain-like"/>
    <property type="match status" value="1"/>
</dbReference>
<dbReference type="GO" id="GO:0051537">
    <property type="term" value="F:2 iron, 2 sulfur cluster binding"/>
    <property type="evidence" value="ECO:0007669"/>
    <property type="project" value="UniProtKB-KW"/>
</dbReference>
<keyword evidence="14" id="KW-0520">NAD</keyword>
<dbReference type="PANTHER" id="PTHR45444:SF3">
    <property type="entry name" value="XANTHINE DEHYDROGENASE"/>
    <property type="match status" value="1"/>
</dbReference>
<dbReference type="FunFam" id="3.30.365.10:FF:000003">
    <property type="entry name" value="Aldehyde oxidase 1"/>
    <property type="match status" value="1"/>
</dbReference>
<evidence type="ECO:0000256" key="17">
    <source>
        <dbReference type="ARBA" id="ARBA00049017"/>
    </source>
</evidence>
<dbReference type="SMART" id="SM01092">
    <property type="entry name" value="CO_deh_flav_C"/>
    <property type="match status" value="1"/>
</dbReference>
<dbReference type="SUPFAM" id="SSF56003">
    <property type="entry name" value="Molybdenum cofactor-binding domain"/>
    <property type="match status" value="1"/>
</dbReference>
<feature type="binding site" evidence="21">
    <location>
        <position position="59"/>
    </location>
    <ligand>
        <name>[2Fe-2S] cluster</name>
        <dbReference type="ChEBI" id="CHEBI:190135"/>
        <label>1</label>
    </ligand>
</feature>
<dbReference type="GO" id="GO:0006145">
    <property type="term" value="P:purine nucleobase catabolic process"/>
    <property type="evidence" value="ECO:0007669"/>
    <property type="project" value="UniProtKB-ARBA"/>
</dbReference>
<dbReference type="Pfam" id="PF00941">
    <property type="entry name" value="FAD_binding_5"/>
    <property type="match status" value="1"/>
</dbReference>
<feature type="binding site" evidence="21">
    <location>
        <position position="89"/>
    </location>
    <ligand>
        <name>[2Fe-2S] cluster</name>
        <dbReference type="ChEBI" id="CHEBI:190135"/>
        <label>1</label>
    </ligand>
</feature>
<dbReference type="Pfam" id="PF20256">
    <property type="entry name" value="MoCoBD_2"/>
    <property type="match status" value="1"/>
</dbReference>
<keyword evidence="8 21" id="KW-0001">2Fe-2S</keyword>
<dbReference type="GO" id="GO:0071949">
    <property type="term" value="F:FAD binding"/>
    <property type="evidence" value="ECO:0007669"/>
    <property type="project" value="InterPro"/>
</dbReference>
<evidence type="ECO:0000256" key="15">
    <source>
        <dbReference type="ARBA" id="ARBA00023140"/>
    </source>
</evidence>
<dbReference type="STRING" id="4540.A0A3L6S4Y5"/>
<accession>A0A3L6S4Y5</accession>
<dbReference type="InterPro" id="IPR036884">
    <property type="entry name" value="2Fe-2S-bd_dom_sf"/>
</dbReference>
<keyword evidence="10 20" id="KW-0274">FAD</keyword>
<dbReference type="Gene3D" id="3.30.390.50">
    <property type="entry name" value="CO dehydrogenase flavoprotein, C-terminal domain"/>
    <property type="match status" value="1"/>
</dbReference>
<dbReference type="InterPro" id="IPR012675">
    <property type="entry name" value="Beta-grasp_dom_sf"/>
</dbReference>
<feature type="binding site" evidence="21">
    <location>
        <position position="132"/>
    </location>
    <ligand>
        <name>[2Fe-2S] cluster</name>
        <dbReference type="ChEBI" id="CHEBI:190135"/>
        <label>2</label>
    </ligand>
</feature>
<dbReference type="FunFam" id="3.30.365.10:FF:000004">
    <property type="entry name" value="Xanthine dehydrogenase oxidase"/>
    <property type="match status" value="1"/>
</dbReference>
<feature type="binding site" evidence="21">
    <location>
        <position position="1171"/>
    </location>
    <ligand>
        <name>Mo-molybdopterin</name>
        <dbReference type="ChEBI" id="CHEBI:71302"/>
    </ligand>
    <ligandPart>
        <name>Mo</name>
        <dbReference type="ChEBI" id="CHEBI:28685"/>
    </ligandPart>
</feature>
<feature type="binding site" evidence="20">
    <location>
        <position position="1006"/>
    </location>
    <ligand>
        <name>substrate</name>
    </ligand>
</feature>
<dbReference type="OrthoDB" id="8300278at2759"/>
<evidence type="ECO:0000256" key="6">
    <source>
        <dbReference type="ARBA" id="ARBA00022505"/>
    </source>
</evidence>